<evidence type="ECO:0000313" key="1">
    <source>
        <dbReference type="EMBL" id="KYC54094.1"/>
    </source>
</evidence>
<name>A0A150JAX2_9EURY</name>
<comment type="caution">
    <text evidence="1">The sequence shown here is derived from an EMBL/GenBank/DDBJ whole genome shotgun (WGS) entry which is preliminary data.</text>
</comment>
<dbReference type="AlphaFoldDB" id="A0A150JAX2"/>
<reference evidence="1 2" key="1">
    <citation type="journal article" date="2016" name="ISME J.">
        <title>Chasing the elusive Euryarchaeota class WSA2: genomes reveal a uniquely fastidious methyl-reducing methanogen.</title>
        <authorList>
            <person name="Nobu M.K."/>
            <person name="Narihiro T."/>
            <person name="Kuroda K."/>
            <person name="Mei R."/>
            <person name="Liu W.T."/>
        </authorList>
    </citation>
    <scope>NUCLEOTIDE SEQUENCE [LARGE SCALE GENOMIC DNA]</scope>
    <source>
        <strain evidence="1">ADurb1013_Bin02101</strain>
    </source>
</reference>
<accession>A0A150JAX2</accession>
<sequence length="93" mass="10928">MATAYYTIYFSLYAILMRIGIKSEIRSCTVNFVSEYLNEFFDKDEIELIEDSLKARIDAQYYVDKDVPDELYNKLIEFAPYLLVKSKSILDTV</sequence>
<evidence type="ECO:0000313" key="2">
    <source>
        <dbReference type="Proteomes" id="UP000092420"/>
    </source>
</evidence>
<dbReference type="Gene3D" id="1.20.120.330">
    <property type="entry name" value="Nucleotidyltransferases domain 2"/>
    <property type="match status" value="1"/>
</dbReference>
<gene>
    <name evidence="1" type="ORF">AN188_01283</name>
</gene>
<evidence type="ECO:0008006" key="3">
    <source>
        <dbReference type="Google" id="ProtNLM"/>
    </source>
</evidence>
<proteinExistence type="predicted"/>
<protein>
    <recommendedName>
        <fullName evidence="3">HEPN domain protein</fullName>
    </recommendedName>
</protein>
<dbReference type="Proteomes" id="UP000092420">
    <property type="component" value="Unassembled WGS sequence"/>
</dbReference>
<organism evidence="1 2">
    <name type="scientific">Candidatus Methanofastidiosum methylothiophilum</name>
    <dbReference type="NCBI Taxonomy" id="1705564"/>
    <lineage>
        <taxon>Archaea</taxon>
        <taxon>Methanobacteriati</taxon>
        <taxon>Methanobacteriota</taxon>
        <taxon>Stenosarchaea group</taxon>
        <taxon>Candidatus Methanofastidiosia</taxon>
        <taxon>Candidatus Methanofastidiosales</taxon>
        <taxon>Candidatus Methanofastidiosaceae</taxon>
        <taxon>Candidatus Methanofastidiosum</taxon>
    </lineage>
</organism>
<dbReference type="EMBL" id="LNJB01000018">
    <property type="protein sequence ID" value="KYC54094.1"/>
    <property type="molecule type" value="Genomic_DNA"/>
</dbReference>